<evidence type="ECO:0000259" key="1">
    <source>
        <dbReference type="Pfam" id="PF13966"/>
    </source>
</evidence>
<dbReference type="EMBL" id="QGKV02001507">
    <property type="protein sequence ID" value="KAF3533448.1"/>
    <property type="molecule type" value="Genomic_DNA"/>
</dbReference>
<reference evidence="2 3" key="1">
    <citation type="journal article" date="2020" name="BMC Genomics">
        <title>Intraspecific diversification of the crop wild relative Brassica cretica Lam. using demographic model selection.</title>
        <authorList>
            <person name="Kioukis A."/>
            <person name="Michalopoulou V.A."/>
            <person name="Briers L."/>
            <person name="Pirintsos S."/>
            <person name="Studholme D.J."/>
            <person name="Pavlidis P."/>
            <person name="Sarris P.F."/>
        </authorList>
    </citation>
    <scope>NUCLEOTIDE SEQUENCE [LARGE SCALE GENOMIC DNA]</scope>
    <source>
        <strain evidence="3">cv. PFS-1207/04</strain>
    </source>
</reference>
<accession>A0ABQ7BMB2</accession>
<protein>
    <recommendedName>
        <fullName evidence="1">Reverse transcriptase zinc-binding domain-containing protein</fullName>
    </recommendedName>
</protein>
<evidence type="ECO:0000313" key="3">
    <source>
        <dbReference type="Proteomes" id="UP000266723"/>
    </source>
</evidence>
<feature type="domain" description="Reverse transcriptase zinc-binding" evidence="1">
    <location>
        <begin position="47"/>
        <end position="95"/>
    </location>
</feature>
<comment type="caution">
    <text evidence="2">The sequence shown here is derived from an EMBL/GenBank/DDBJ whole genome shotgun (WGS) entry which is preliminary data.</text>
</comment>
<keyword evidence="3" id="KW-1185">Reference proteome</keyword>
<gene>
    <name evidence="2" type="ORF">DY000_02041380</name>
</gene>
<evidence type="ECO:0000313" key="2">
    <source>
        <dbReference type="EMBL" id="KAF3533448.1"/>
    </source>
</evidence>
<sequence length="250" mass="28233">MSSLLERSEKQVQIQVFLSTITLTEAEDQYMWEMNGLKSTTFSTGAVYKAIKHHSPLNHLLSWGLNTPSTCLLCNSSDESRNHLFFECVYSSQVWHNIGNRSGLTISSSWDQTLTALHHLSGPRHAKLLPLFTWQSTIYYIWSERNARLHRNTYRPPDSISNSIGSYIKSKIVEIRTSSPRLSSSPFSNCGIGDPLDGDLHRSSFLSTWKIELWRSDGTPQENYGYYVGGGQLYKVLETGVSSGDGSREE</sequence>
<organism evidence="2 3">
    <name type="scientific">Brassica cretica</name>
    <name type="common">Mustard</name>
    <dbReference type="NCBI Taxonomy" id="69181"/>
    <lineage>
        <taxon>Eukaryota</taxon>
        <taxon>Viridiplantae</taxon>
        <taxon>Streptophyta</taxon>
        <taxon>Embryophyta</taxon>
        <taxon>Tracheophyta</taxon>
        <taxon>Spermatophyta</taxon>
        <taxon>Magnoliopsida</taxon>
        <taxon>eudicotyledons</taxon>
        <taxon>Gunneridae</taxon>
        <taxon>Pentapetalae</taxon>
        <taxon>rosids</taxon>
        <taxon>malvids</taxon>
        <taxon>Brassicales</taxon>
        <taxon>Brassicaceae</taxon>
        <taxon>Brassiceae</taxon>
        <taxon>Brassica</taxon>
    </lineage>
</organism>
<dbReference type="InterPro" id="IPR026960">
    <property type="entry name" value="RVT-Znf"/>
</dbReference>
<name>A0ABQ7BMB2_BRACR</name>
<proteinExistence type="predicted"/>
<dbReference type="Proteomes" id="UP000266723">
    <property type="component" value="Unassembled WGS sequence"/>
</dbReference>
<dbReference type="Pfam" id="PF13966">
    <property type="entry name" value="zf-RVT"/>
    <property type="match status" value="1"/>
</dbReference>